<dbReference type="AlphaFoldDB" id="A0A1L7CIY4"/>
<dbReference type="PIRSF" id="PIRSF005522">
    <property type="entry name" value="UCP005522"/>
    <property type="match status" value="1"/>
</dbReference>
<dbReference type="GeneID" id="82879139"/>
<evidence type="ECO:0000259" key="2">
    <source>
        <dbReference type="Pfam" id="PF14403"/>
    </source>
</evidence>
<dbReference type="OrthoDB" id="9803842at2"/>
<name>A0A1L7CIY4_CORFL</name>
<dbReference type="Gene3D" id="3.40.50.11290">
    <property type="match status" value="1"/>
</dbReference>
<evidence type="ECO:0000256" key="1">
    <source>
        <dbReference type="SAM" id="MobiDB-lite"/>
    </source>
</evidence>
<dbReference type="KEGG" id="cfc:CFLV_00105"/>
<dbReference type="Gene3D" id="3.30.1490.270">
    <property type="match status" value="1"/>
</dbReference>
<dbReference type="PANTHER" id="PTHR34595:SF7">
    <property type="entry name" value="SLL1039 PROTEIN"/>
    <property type="match status" value="1"/>
</dbReference>
<dbReference type="InterPro" id="IPR051680">
    <property type="entry name" value="ATP-dep_Glu-Cys_Ligase-2"/>
</dbReference>
<feature type="region of interest" description="Disordered" evidence="1">
    <location>
        <begin position="462"/>
        <end position="499"/>
    </location>
</feature>
<dbReference type="Proteomes" id="UP000185479">
    <property type="component" value="Chromosome"/>
</dbReference>
<reference evidence="3 4" key="1">
    <citation type="submission" date="2014-08" db="EMBL/GenBank/DDBJ databases">
        <title>Complete genome sequence of Corynebacterium flavescens OJ8(T)(=DSM 20296(T)), isolated from cheese.</title>
        <authorList>
            <person name="Ruckert C."/>
            <person name="Albersmeier A."/>
            <person name="Winkler A."/>
            <person name="Kalinowski J."/>
        </authorList>
    </citation>
    <scope>NUCLEOTIDE SEQUENCE [LARGE SCALE GENOMIC DNA]</scope>
    <source>
        <strain evidence="3 4">OJ8</strain>
    </source>
</reference>
<dbReference type="SUPFAM" id="SSF56059">
    <property type="entry name" value="Glutathione synthetase ATP-binding domain-like"/>
    <property type="match status" value="1"/>
</dbReference>
<dbReference type="InterPro" id="IPR016450">
    <property type="entry name" value="UCP005522"/>
</dbReference>
<protein>
    <recommendedName>
        <fullName evidence="2">Circularly permuted ATP-grasp type 2 domain-containing protein</fullName>
    </recommendedName>
</protein>
<dbReference type="PANTHER" id="PTHR34595">
    <property type="entry name" value="BLR5612 PROTEIN"/>
    <property type="match status" value="1"/>
</dbReference>
<dbReference type="Pfam" id="PF14403">
    <property type="entry name" value="CP_ATPgrasp_2"/>
    <property type="match status" value="1"/>
</dbReference>
<evidence type="ECO:0000313" key="4">
    <source>
        <dbReference type="Proteomes" id="UP000185479"/>
    </source>
</evidence>
<proteinExistence type="predicted"/>
<dbReference type="STRING" id="28028.CFLV_00105"/>
<sequence>MTTAKVKYQANDGRIFDEMMASDGVRPIYRELFDVYGDLSAADLQSRVSYLNARYLDTGVTFDFSGQEEAFPLDIVPRLISAQEFSRTEAGLKQRVRALEAFLADVYGSGQAFNDGVIPRAVVTTSSQFVRTVAGFKPANGVRIHVAGIDLIRDGAGQLRVLEDNARIPSGVSYVLTNRQATAAALPEAVARYNVARVDDYPARLRAALAKAAPPGIADPLIVVLTPGVHNSAYFEHAMLARTMGVPLVEGRDLVVRHGVAYLRETTGLTQVHVIYRRVDDDFIDPVKFRPDSLLGCAGLISAQANGNLTIANAVGNGVADDKLVYSYVPDLIRYYLGEEPLIPNVDTWRLEDPQHREEVLDRIEELVIKPVDGSGGKGVVIGPSCSKAELAAAREHIIANPRGWIAQPLIQLSTVPTMTDEGLEPRHVDLRPFIINDGEDMWIAPGGLTRVALEKGQMIVNSSQGGGSKDTWVISHDSAGPESEVGRSLPVPSPDAEGLERLGTSILDARDEEYLEQQQQQQQ</sequence>
<dbReference type="EMBL" id="CP009246">
    <property type="protein sequence ID" value="APT85769.1"/>
    <property type="molecule type" value="Genomic_DNA"/>
</dbReference>
<gene>
    <name evidence="3" type="ORF">CFLV_00105</name>
</gene>
<evidence type="ECO:0000313" key="3">
    <source>
        <dbReference type="EMBL" id="APT85769.1"/>
    </source>
</evidence>
<dbReference type="InterPro" id="IPR025841">
    <property type="entry name" value="CP_ATPgrasp_2"/>
</dbReference>
<accession>A0A1L7CIY4</accession>
<keyword evidence="4" id="KW-1185">Reference proteome</keyword>
<dbReference type="RefSeq" id="WP_075728782.1">
    <property type="nucleotide sequence ID" value="NZ_BJNB01000053.1"/>
</dbReference>
<feature type="domain" description="Circularly permuted ATP-grasp type 2" evidence="2">
    <location>
        <begin position="77"/>
        <end position="453"/>
    </location>
</feature>
<organism evidence="3 4">
    <name type="scientific">Corynebacterium flavescens</name>
    <dbReference type="NCBI Taxonomy" id="28028"/>
    <lineage>
        <taxon>Bacteria</taxon>
        <taxon>Bacillati</taxon>
        <taxon>Actinomycetota</taxon>
        <taxon>Actinomycetes</taxon>
        <taxon>Mycobacteriales</taxon>
        <taxon>Corynebacteriaceae</taxon>
        <taxon>Corynebacterium</taxon>
    </lineage>
</organism>